<reference evidence="2" key="1">
    <citation type="submission" date="2024-06" db="EMBL/GenBank/DDBJ databases">
        <authorList>
            <person name="Liu X."/>
            <person name="Lenzi L."/>
            <person name="Haldenby T S."/>
            <person name="Uol C."/>
        </authorList>
    </citation>
    <scope>NUCLEOTIDE SEQUENCE</scope>
</reference>
<feature type="compositionally biased region" description="Polar residues" evidence="1">
    <location>
        <begin position="88"/>
        <end position="104"/>
    </location>
</feature>
<evidence type="ECO:0000313" key="2">
    <source>
        <dbReference type="EMBL" id="CAL5131257.1"/>
    </source>
</evidence>
<feature type="non-terminal residue" evidence="2">
    <location>
        <position position="470"/>
    </location>
</feature>
<comment type="caution">
    <text evidence="2">The sequence shown here is derived from an EMBL/GenBank/DDBJ whole genome shotgun (WGS) entry which is preliminary data.</text>
</comment>
<feature type="compositionally biased region" description="Low complexity" evidence="1">
    <location>
        <begin position="72"/>
        <end position="83"/>
    </location>
</feature>
<accession>A0AAV2T731</accession>
<feature type="region of interest" description="Disordered" evidence="1">
    <location>
        <begin position="72"/>
        <end position="104"/>
    </location>
</feature>
<name>A0AAV2T731_CALDB</name>
<organism evidence="2 3">
    <name type="scientific">Calicophoron daubneyi</name>
    <name type="common">Rumen fluke</name>
    <name type="synonym">Paramphistomum daubneyi</name>
    <dbReference type="NCBI Taxonomy" id="300641"/>
    <lineage>
        <taxon>Eukaryota</taxon>
        <taxon>Metazoa</taxon>
        <taxon>Spiralia</taxon>
        <taxon>Lophotrochozoa</taxon>
        <taxon>Platyhelminthes</taxon>
        <taxon>Trematoda</taxon>
        <taxon>Digenea</taxon>
        <taxon>Plagiorchiida</taxon>
        <taxon>Pronocephalata</taxon>
        <taxon>Paramphistomoidea</taxon>
        <taxon>Paramphistomidae</taxon>
        <taxon>Calicophoron</taxon>
    </lineage>
</organism>
<dbReference type="AlphaFoldDB" id="A0AAV2T731"/>
<dbReference type="Proteomes" id="UP001497525">
    <property type="component" value="Unassembled WGS sequence"/>
</dbReference>
<sequence length="470" mass="53046">MYEPGEFSTDEEEMRQYTTRTNIQMQTGKDTYTVVYVEVSPQLEKSEKETTTELTEQANEKYIQATYAELTTSEKTQSQTTSAEQRKTQAQTKGPETTKSTINTLPTTQLNTPIIEATQIHRTTTKSTKNPSRINNARYTSPEGQKKGRPTQFTEITKQHTILHKPIDKADLLTQTTLQTQTHTTSTTTSEPDTTHTLAQTTLIKLTPQTPLIEVTKQHTILHKPIDKADLLTQTTLQTTDHIHTTTSFAPYTNEYATQTTTLKHTPLIEVTKQHTILHKPIDKADLLTQTTLPTHTNITNTTKFTPDTTHTLAQTTLIKLTPQTPLIEVTKQHTILHKPIDKADLLTQTTLPTTNHIRSTTSFAPYTNEYSTQTTNLKHTPLIEVTKQHTILHKPIDKADLLTQTALHTTNHIRTTTSFAPYTNEYSTQTTTLKHTPLIEVTKQHTILHKPIDKADLLTQTTLPTHTNI</sequence>
<protein>
    <submittedName>
        <fullName evidence="2">Uncharacterized protein</fullName>
    </submittedName>
</protein>
<dbReference type="EMBL" id="CAXLJL010000088">
    <property type="protein sequence ID" value="CAL5131257.1"/>
    <property type="molecule type" value="Genomic_DNA"/>
</dbReference>
<gene>
    <name evidence="2" type="ORF">CDAUBV1_LOCUS3686</name>
</gene>
<evidence type="ECO:0000256" key="1">
    <source>
        <dbReference type="SAM" id="MobiDB-lite"/>
    </source>
</evidence>
<feature type="region of interest" description="Disordered" evidence="1">
    <location>
        <begin position="122"/>
        <end position="150"/>
    </location>
</feature>
<feature type="compositionally biased region" description="Polar residues" evidence="1">
    <location>
        <begin position="122"/>
        <end position="143"/>
    </location>
</feature>
<proteinExistence type="predicted"/>
<evidence type="ECO:0000313" key="3">
    <source>
        <dbReference type="Proteomes" id="UP001497525"/>
    </source>
</evidence>